<sequence length="250" mass="27781">MHMRIFAFILVAITYATSKPSPTSNINEEPDIETIPNEVRKFYGSLNAEEKTALRQYAKELKEGNANFSLTDNIFDGIKTGSEGLTTKLGVFRDLINSKLDNLTPESRQFIAQMIRKLIIIIGEGGGLMDILMSMKNFGRDTLRMYDSLSEKTRQDLLKGFPTIGAIATSDIARVILNKLADYTPSVNWNSTPSTHDGSHEPTIKAFTDKPPTSPPHSTVHSSMYPKVSPHRSSDDTAGEEEMIKVKLID</sequence>
<keyword evidence="8" id="KW-0446">Lipid-binding</keyword>
<accession>A0A0B2W566</accession>
<evidence type="ECO:0000256" key="10">
    <source>
        <dbReference type="SAM" id="SignalP"/>
    </source>
</evidence>
<dbReference type="GO" id="GO:0019841">
    <property type="term" value="F:retinol binding"/>
    <property type="evidence" value="ECO:0007669"/>
    <property type="project" value="UniProtKB-KW"/>
</dbReference>
<keyword evidence="12" id="KW-1185">Reference proteome</keyword>
<comment type="subcellular location">
    <subcellularLocation>
        <location evidence="1">Secreted</location>
    </subcellularLocation>
</comment>
<evidence type="ECO:0000256" key="2">
    <source>
        <dbReference type="ARBA" id="ARBA00006648"/>
    </source>
</evidence>
<proteinExistence type="inferred from homology"/>
<dbReference type="Pfam" id="PF05823">
    <property type="entry name" value="Gp-FAR-1"/>
    <property type="match status" value="1"/>
</dbReference>
<evidence type="ECO:0000256" key="7">
    <source>
        <dbReference type="ARBA" id="ARBA00023072"/>
    </source>
</evidence>
<feature type="signal peptide" evidence="10">
    <location>
        <begin position="1"/>
        <end position="18"/>
    </location>
</feature>
<comment type="similarity">
    <text evidence="2">Belongs to the fatty-acid and retinol-binding protein (FARBP) family.</text>
</comment>
<dbReference type="OMA" id="THDGSHE"/>
<reference evidence="11 12" key="1">
    <citation type="submission" date="2014-11" db="EMBL/GenBank/DDBJ databases">
        <title>Genetic blueprint of the zoonotic pathogen Toxocara canis.</title>
        <authorList>
            <person name="Zhu X.-Q."/>
            <person name="Korhonen P.K."/>
            <person name="Cai H."/>
            <person name="Young N.D."/>
            <person name="Nejsum P."/>
            <person name="von Samson-Himmelstjerna G."/>
            <person name="Boag P.R."/>
            <person name="Tan P."/>
            <person name="Li Q."/>
            <person name="Min J."/>
            <person name="Yang Y."/>
            <person name="Wang X."/>
            <person name="Fang X."/>
            <person name="Hall R.S."/>
            <person name="Hofmann A."/>
            <person name="Sternberg P.W."/>
            <person name="Jex A.R."/>
            <person name="Gasser R.B."/>
        </authorList>
    </citation>
    <scope>NUCLEOTIDE SEQUENCE [LARGE SCALE GENOMIC DNA]</scope>
    <source>
        <strain evidence="11">PN_DK_2014</strain>
    </source>
</reference>
<keyword evidence="6" id="KW-0175">Coiled coil</keyword>
<name>A0A0B2W566_TOXCA</name>
<feature type="chain" id="PRO_5002095782" evidence="10">
    <location>
        <begin position="19"/>
        <end position="250"/>
    </location>
</feature>
<keyword evidence="5" id="KW-0845">Vitamin A</keyword>
<dbReference type="EMBL" id="JPKZ01000233">
    <property type="protein sequence ID" value="KHN88420.1"/>
    <property type="molecule type" value="Genomic_DNA"/>
</dbReference>
<dbReference type="Gene3D" id="1.20.120.1100">
    <property type="match status" value="1"/>
</dbReference>
<gene>
    <name evidence="11" type="primary">far-1</name>
    <name evidence="11" type="ORF">Tcan_07387</name>
</gene>
<keyword evidence="4 10" id="KW-0732">Signal</keyword>
<evidence type="ECO:0000256" key="5">
    <source>
        <dbReference type="ARBA" id="ARBA00022893"/>
    </source>
</evidence>
<dbReference type="STRING" id="6265.A0A0B2W566"/>
<keyword evidence="7" id="KW-0683">Retinol-binding</keyword>
<evidence type="ECO:0000256" key="1">
    <source>
        <dbReference type="ARBA" id="ARBA00004613"/>
    </source>
</evidence>
<evidence type="ECO:0000256" key="3">
    <source>
        <dbReference type="ARBA" id="ARBA00022525"/>
    </source>
</evidence>
<evidence type="ECO:0000256" key="4">
    <source>
        <dbReference type="ARBA" id="ARBA00022729"/>
    </source>
</evidence>
<dbReference type="OrthoDB" id="5849723at2759"/>
<organism evidence="11 12">
    <name type="scientific">Toxocara canis</name>
    <name type="common">Canine roundworm</name>
    <dbReference type="NCBI Taxonomy" id="6265"/>
    <lineage>
        <taxon>Eukaryota</taxon>
        <taxon>Metazoa</taxon>
        <taxon>Ecdysozoa</taxon>
        <taxon>Nematoda</taxon>
        <taxon>Chromadorea</taxon>
        <taxon>Rhabditida</taxon>
        <taxon>Spirurina</taxon>
        <taxon>Ascaridomorpha</taxon>
        <taxon>Ascaridoidea</taxon>
        <taxon>Toxocaridae</taxon>
        <taxon>Toxocara</taxon>
    </lineage>
</organism>
<dbReference type="Proteomes" id="UP000031036">
    <property type="component" value="Unassembled WGS sequence"/>
</dbReference>
<evidence type="ECO:0000313" key="11">
    <source>
        <dbReference type="EMBL" id="KHN88420.1"/>
    </source>
</evidence>
<evidence type="ECO:0000256" key="6">
    <source>
        <dbReference type="ARBA" id="ARBA00023054"/>
    </source>
</evidence>
<evidence type="ECO:0000313" key="12">
    <source>
        <dbReference type="Proteomes" id="UP000031036"/>
    </source>
</evidence>
<evidence type="ECO:0000256" key="8">
    <source>
        <dbReference type="ARBA" id="ARBA00023121"/>
    </source>
</evidence>
<dbReference type="GO" id="GO:0016918">
    <property type="term" value="F:retinal binding"/>
    <property type="evidence" value="ECO:0007669"/>
    <property type="project" value="UniProtKB-KW"/>
</dbReference>
<dbReference type="GO" id="GO:0005576">
    <property type="term" value="C:extracellular region"/>
    <property type="evidence" value="ECO:0007669"/>
    <property type="project" value="UniProtKB-SubCell"/>
</dbReference>
<dbReference type="InterPro" id="IPR008632">
    <property type="entry name" value="Gp-FAR-1"/>
</dbReference>
<feature type="region of interest" description="Disordered" evidence="9">
    <location>
        <begin position="191"/>
        <end position="250"/>
    </location>
</feature>
<keyword evidence="3" id="KW-0964">Secreted</keyword>
<comment type="caution">
    <text evidence="11">The sequence shown here is derived from an EMBL/GenBank/DDBJ whole genome shotgun (WGS) entry which is preliminary data.</text>
</comment>
<protein>
    <submittedName>
        <fullName evidence="11">Fatty-acid and retinol-binding protein 1</fullName>
    </submittedName>
</protein>
<dbReference type="AlphaFoldDB" id="A0A0B2W566"/>
<evidence type="ECO:0000256" key="9">
    <source>
        <dbReference type="SAM" id="MobiDB-lite"/>
    </source>
</evidence>